<organism evidence="1 2">
    <name type="scientific">Hypericibacter terrae</name>
    <dbReference type="NCBI Taxonomy" id="2602015"/>
    <lineage>
        <taxon>Bacteria</taxon>
        <taxon>Pseudomonadati</taxon>
        <taxon>Pseudomonadota</taxon>
        <taxon>Alphaproteobacteria</taxon>
        <taxon>Rhodospirillales</taxon>
        <taxon>Dongiaceae</taxon>
        <taxon>Hypericibacter</taxon>
    </lineage>
</organism>
<dbReference type="OrthoDB" id="6116092at2"/>
<dbReference type="AlphaFoldDB" id="A0A5J6ML12"/>
<accession>A0A5J6ML12</accession>
<dbReference type="RefSeq" id="WP_151175877.1">
    <property type="nucleotide sequence ID" value="NZ_CP042906.1"/>
</dbReference>
<protein>
    <submittedName>
        <fullName evidence="1">Uncharacterized protein</fullName>
    </submittedName>
</protein>
<proteinExistence type="predicted"/>
<dbReference type="Proteomes" id="UP000326202">
    <property type="component" value="Chromosome"/>
</dbReference>
<gene>
    <name evidence="1" type="ORF">FRZ44_07090</name>
</gene>
<keyword evidence="2" id="KW-1185">Reference proteome</keyword>
<evidence type="ECO:0000313" key="1">
    <source>
        <dbReference type="EMBL" id="QEX15426.1"/>
    </source>
</evidence>
<sequence length="209" mass="22549">MARLGRLLAVGLSVALLALALPGLARPARASEQLFVAIPSSWDEAWRHEDSTQTIVEYLQKGQSVTDWTDMVTVQEFPGAQLDPGHYLDRVVAAFGAGCQATRHEGPRSSGENGYLVALAYVECKGPDPGKAAPGVVLKNIEFLAIKAIQGQKALHVVQRAWHGDDETQHPLQQANAKDWVSVVRDAELCDLADSARTCRTIGRTGGLQ</sequence>
<dbReference type="EMBL" id="CP042906">
    <property type="protein sequence ID" value="QEX15426.1"/>
    <property type="molecule type" value="Genomic_DNA"/>
</dbReference>
<reference evidence="1 2" key="1">
    <citation type="submission" date="2019-08" db="EMBL/GenBank/DDBJ databases">
        <title>Hyperibacter terrae gen. nov., sp. nov. and Hyperibacter viscosus sp. nov., two new members in the family Rhodospirillaceae isolated from the rhizosphere of Hypericum perforatum.</title>
        <authorList>
            <person name="Noviana Z."/>
        </authorList>
    </citation>
    <scope>NUCLEOTIDE SEQUENCE [LARGE SCALE GENOMIC DNA]</scope>
    <source>
        <strain evidence="1 2">R5913</strain>
    </source>
</reference>
<evidence type="ECO:0000313" key="2">
    <source>
        <dbReference type="Proteomes" id="UP000326202"/>
    </source>
</evidence>
<name>A0A5J6ML12_9PROT</name>
<dbReference type="KEGG" id="htq:FRZ44_07090"/>